<evidence type="ECO:0000313" key="1">
    <source>
        <dbReference type="EMBL" id="GAV24012.1"/>
    </source>
</evidence>
<protein>
    <submittedName>
        <fullName evidence="1">Uncharacterized protein</fullName>
    </submittedName>
</protein>
<proteinExistence type="predicted"/>
<evidence type="ECO:0000313" key="2">
    <source>
        <dbReference type="Proteomes" id="UP000187485"/>
    </source>
</evidence>
<dbReference type="EMBL" id="BDJK01000068">
    <property type="protein sequence ID" value="GAV24012.1"/>
    <property type="molecule type" value="Genomic_DNA"/>
</dbReference>
<accession>A0A1L8CYK5</accession>
<comment type="caution">
    <text evidence="1">The sequence shown here is derived from an EMBL/GenBank/DDBJ whole genome shotgun (WGS) entry which is preliminary data.</text>
</comment>
<name>A0A1L8CYK5_9THEO</name>
<reference evidence="2" key="1">
    <citation type="submission" date="2016-12" db="EMBL/GenBank/DDBJ databases">
        <title>Draft Genome Sequences od Carboxydothermus pertinax and islandicus, Hydrogenogenic Carboxydotrophic Bacteria.</title>
        <authorList>
            <person name="Fukuyama Y."/>
            <person name="Ohmae K."/>
            <person name="Yoneda Y."/>
            <person name="Yoshida T."/>
            <person name="Sako Y."/>
        </authorList>
    </citation>
    <scope>NUCLEOTIDE SEQUENCE [LARGE SCALE GENOMIC DNA]</scope>
    <source>
        <strain evidence="2">Ug1</strain>
    </source>
</reference>
<feature type="non-terminal residue" evidence="1">
    <location>
        <position position="1"/>
    </location>
</feature>
<sequence>VDRPENRSQYFFKLKQALKKVGIPRVLLKWEKTKNQKGGTPT</sequence>
<dbReference type="AlphaFoldDB" id="A0A1L8CYK5"/>
<dbReference type="Proteomes" id="UP000187485">
    <property type="component" value="Unassembled WGS sequence"/>
</dbReference>
<gene>
    <name evidence="1" type="ORF">cpu_25220</name>
</gene>
<keyword evidence="2" id="KW-1185">Reference proteome</keyword>
<organism evidence="1 2">
    <name type="scientific">Carboxydothermus pertinax</name>
    <dbReference type="NCBI Taxonomy" id="870242"/>
    <lineage>
        <taxon>Bacteria</taxon>
        <taxon>Bacillati</taxon>
        <taxon>Bacillota</taxon>
        <taxon>Clostridia</taxon>
        <taxon>Thermoanaerobacterales</taxon>
        <taxon>Thermoanaerobacteraceae</taxon>
        <taxon>Carboxydothermus</taxon>
    </lineage>
</organism>